<keyword evidence="4 12" id="KW-0812">Transmembrane</keyword>
<evidence type="ECO:0000256" key="12">
    <source>
        <dbReference type="SAM" id="Phobius"/>
    </source>
</evidence>
<evidence type="ECO:0000313" key="14">
    <source>
        <dbReference type="EMBL" id="KAK3932101.1"/>
    </source>
</evidence>
<evidence type="ECO:0000256" key="6">
    <source>
        <dbReference type="ARBA" id="ARBA00023040"/>
    </source>
</evidence>
<dbReference type="EMBL" id="JAHWGI010001434">
    <property type="protein sequence ID" value="KAK3932101.1"/>
    <property type="molecule type" value="Genomic_DNA"/>
</dbReference>
<dbReference type="SUPFAM" id="SSF81321">
    <property type="entry name" value="Family A G protein-coupled receptor-like"/>
    <property type="match status" value="1"/>
</dbReference>
<keyword evidence="7 12" id="KW-0472">Membrane</keyword>
<dbReference type="AlphaFoldDB" id="A0AAE1I4P9"/>
<name>A0AAE1I4P9_9NEOP</name>
<dbReference type="PANTHER" id="PTHR24248">
    <property type="entry name" value="ADRENERGIC RECEPTOR-RELATED G-PROTEIN COUPLED RECEPTOR"/>
    <property type="match status" value="1"/>
</dbReference>
<dbReference type="Proteomes" id="UP001219518">
    <property type="component" value="Unassembled WGS sequence"/>
</dbReference>
<evidence type="ECO:0000256" key="8">
    <source>
        <dbReference type="ARBA" id="ARBA00023157"/>
    </source>
</evidence>
<dbReference type="PROSITE" id="PS50262">
    <property type="entry name" value="G_PROTEIN_RECEP_F1_2"/>
    <property type="match status" value="1"/>
</dbReference>
<dbReference type="Pfam" id="PF00001">
    <property type="entry name" value="7tm_1"/>
    <property type="match status" value="1"/>
</dbReference>
<dbReference type="InterPro" id="IPR017452">
    <property type="entry name" value="GPCR_Rhodpsn_7TM"/>
</dbReference>
<accession>A0AAE1I4P9</accession>
<reference evidence="14" key="2">
    <citation type="journal article" date="2023" name="BMC Genomics">
        <title>Pest status, molecular evolution, and epigenetic factors derived from the genome assembly of Frankliniella fusca, a thysanopteran phytovirus vector.</title>
        <authorList>
            <person name="Catto M.A."/>
            <person name="Labadie P.E."/>
            <person name="Jacobson A.L."/>
            <person name="Kennedy G.G."/>
            <person name="Srinivasan R."/>
            <person name="Hunt B.G."/>
        </authorList>
    </citation>
    <scope>NUCLEOTIDE SEQUENCE</scope>
    <source>
        <strain evidence="14">PL_HMW_Pooled</strain>
    </source>
</reference>
<gene>
    <name evidence="14" type="ORF">KUF71_011429</name>
</gene>
<evidence type="ECO:0000256" key="9">
    <source>
        <dbReference type="ARBA" id="ARBA00023170"/>
    </source>
</evidence>
<feature type="compositionally biased region" description="Basic residues" evidence="11">
    <location>
        <begin position="218"/>
        <end position="233"/>
    </location>
</feature>
<organism evidence="14 15">
    <name type="scientific">Frankliniella fusca</name>
    <dbReference type="NCBI Taxonomy" id="407009"/>
    <lineage>
        <taxon>Eukaryota</taxon>
        <taxon>Metazoa</taxon>
        <taxon>Ecdysozoa</taxon>
        <taxon>Arthropoda</taxon>
        <taxon>Hexapoda</taxon>
        <taxon>Insecta</taxon>
        <taxon>Pterygota</taxon>
        <taxon>Neoptera</taxon>
        <taxon>Paraneoptera</taxon>
        <taxon>Thysanoptera</taxon>
        <taxon>Terebrantia</taxon>
        <taxon>Thripoidea</taxon>
        <taxon>Thripidae</taxon>
        <taxon>Frankliniella</taxon>
    </lineage>
</organism>
<keyword evidence="10" id="KW-0807">Transducer</keyword>
<evidence type="ECO:0000256" key="10">
    <source>
        <dbReference type="ARBA" id="ARBA00023224"/>
    </source>
</evidence>
<evidence type="ECO:0000256" key="3">
    <source>
        <dbReference type="ARBA" id="ARBA00022475"/>
    </source>
</evidence>
<evidence type="ECO:0000256" key="2">
    <source>
        <dbReference type="ARBA" id="ARBA00010663"/>
    </source>
</evidence>
<feature type="non-terminal residue" evidence="14">
    <location>
        <position position="1"/>
    </location>
</feature>
<dbReference type="PRINTS" id="PR00237">
    <property type="entry name" value="GPCRRHODOPSN"/>
</dbReference>
<evidence type="ECO:0000313" key="15">
    <source>
        <dbReference type="Proteomes" id="UP001219518"/>
    </source>
</evidence>
<keyword evidence="15" id="KW-1185">Reference proteome</keyword>
<dbReference type="Gene3D" id="1.20.1070.10">
    <property type="entry name" value="Rhodopsin 7-helix transmembrane proteins"/>
    <property type="match status" value="2"/>
</dbReference>
<proteinExistence type="inferred from homology"/>
<evidence type="ECO:0000256" key="7">
    <source>
        <dbReference type="ARBA" id="ARBA00023136"/>
    </source>
</evidence>
<keyword evidence="3" id="KW-1003">Cell membrane</keyword>
<evidence type="ECO:0000256" key="1">
    <source>
        <dbReference type="ARBA" id="ARBA00004651"/>
    </source>
</evidence>
<evidence type="ECO:0000256" key="5">
    <source>
        <dbReference type="ARBA" id="ARBA00022989"/>
    </source>
</evidence>
<dbReference type="InterPro" id="IPR000276">
    <property type="entry name" value="GPCR_Rhodpsn"/>
</dbReference>
<dbReference type="GO" id="GO:0004993">
    <property type="term" value="F:G protein-coupled serotonin receptor activity"/>
    <property type="evidence" value="ECO:0007669"/>
    <property type="project" value="UniProtKB-ARBA"/>
</dbReference>
<dbReference type="GO" id="GO:0043410">
    <property type="term" value="P:positive regulation of MAPK cascade"/>
    <property type="evidence" value="ECO:0007669"/>
    <property type="project" value="TreeGrafter"/>
</dbReference>
<keyword evidence="8" id="KW-1015">Disulfide bond</keyword>
<keyword evidence="5 12" id="KW-1133">Transmembrane helix</keyword>
<evidence type="ECO:0000256" key="4">
    <source>
        <dbReference type="ARBA" id="ARBA00022692"/>
    </source>
</evidence>
<comment type="similarity">
    <text evidence="2">Belongs to the G-protein coupled receptor 1 family.</text>
</comment>
<feature type="transmembrane region" description="Helical" evidence="12">
    <location>
        <begin position="20"/>
        <end position="40"/>
    </location>
</feature>
<keyword evidence="9 14" id="KW-0675">Receptor</keyword>
<feature type="transmembrane region" description="Helical" evidence="12">
    <location>
        <begin position="292"/>
        <end position="314"/>
    </location>
</feature>
<reference evidence="14" key="1">
    <citation type="submission" date="2021-07" db="EMBL/GenBank/DDBJ databases">
        <authorList>
            <person name="Catto M.A."/>
            <person name="Jacobson A."/>
            <person name="Kennedy G."/>
            <person name="Labadie P."/>
            <person name="Hunt B.G."/>
            <person name="Srinivasan R."/>
        </authorList>
    </citation>
    <scope>NUCLEOTIDE SEQUENCE</scope>
    <source>
        <strain evidence="14">PL_HMW_Pooled</strain>
        <tissue evidence="14">Head</tissue>
    </source>
</reference>
<sequence length="345" mass="37849">YEAGRHNNKTCRYNQNQGYVVFSAMGSFFVPLVVMLYVYAKIHCVVARRHDHLSAWDSRQQAVSPARRLTLASLLQTTRKLRDVNLDVRSPVPCSYSSGSGGPGAGAGAATQLDADGDGSSSRSGTRRCQKCCRASCSASQVSGQVSSLNGNLASQSNSVQIPFKQIKVFNRVVVHLKVFNSEVVHLTMTGSGSLGALSTSCLPATPPSNEPADLNHHHNHHHHHHHHKRPHHTYAGVSAGGPRVSSFRRAESKTAKTLWMLVGGFVACWLPFFVVYIMTPFLPHEAVSKGLQLGLTWLGWINSAVNPFIYAFYSPDFRVAFWRLTLRHCTPRSKAPGPPDSVRK</sequence>
<comment type="subcellular location">
    <subcellularLocation>
        <location evidence="1">Cell membrane</location>
        <topology evidence="1">Multi-pass membrane protein</topology>
    </subcellularLocation>
</comment>
<evidence type="ECO:0000259" key="13">
    <source>
        <dbReference type="PROSITE" id="PS50262"/>
    </source>
</evidence>
<protein>
    <submittedName>
        <fullName evidence="14">Octopamine receptor 1</fullName>
    </submittedName>
</protein>
<dbReference type="PANTHER" id="PTHR24248:SF199">
    <property type="entry name" value="IP13425P-RELATED"/>
    <property type="match status" value="1"/>
</dbReference>
<feature type="transmembrane region" description="Helical" evidence="12">
    <location>
        <begin position="259"/>
        <end position="280"/>
    </location>
</feature>
<feature type="region of interest" description="Disordered" evidence="11">
    <location>
        <begin position="94"/>
        <end position="125"/>
    </location>
</feature>
<dbReference type="GO" id="GO:0071880">
    <property type="term" value="P:adenylate cyclase-activating adrenergic receptor signaling pathway"/>
    <property type="evidence" value="ECO:0007669"/>
    <property type="project" value="TreeGrafter"/>
</dbReference>
<keyword evidence="6" id="KW-0297">G-protein coupled receptor</keyword>
<feature type="domain" description="G-protein coupled receptors family 1 profile" evidence="13">
    <location>
        <begin position="1"/>
        <end position="311"/>
    </location>
</feature>
<dbReference type="GO" id="GO:0005886">
    <property type="term" value="C:plasma membrane"/>
    <property type="evidence" value="ECO:0007669"/>
    <property type="project" value="UniProtKB-SubCell"/>
</dbReference>
<feature type="region of interest" description="Disordered" evidence="11">
    <location>
        <begin position="206"/>
        <end position="236"/>
    </location>
</feature>
<comment type="caution">
    <text evidence="14">The sequence shown here is derived from an EMBL/GenBank/DDBJ whole genome shotgun (WGS) entry which is preliminary data.</text>
</comment>
<evidence type="ECO:0000256" key="11">
    <source>
        <dbReference type="SAM" id="MobiDB-lite"/>
    </source>
</evidence>